<dbReference type="AlphaFoldDB" id="A0A165DDL1"/>
<dbReference type="Gene3D" id="1.10.3730.20">
    <property type="match status" value="1"/>
</dbReference>
<gene>
    <name evidence="7" type="ORF">LAESUDRAFT_760927</name>
</gene>
<name>A0A165DDL1_9APHY</name>
<dbReference type="OrthoDB" id="165382at2759"/>
<evidence type="ECO:0000256" key="1">
    <source>
        <dbReference type="ARBA" id="ARBA00004141"/>
    </source>
</evidence>
<feature type="transmembrane region" description="Helical" evidence="6">
    <location>
        <begin position="301"/>
        <end position="323"/>
    </location>
</feature>
<keyword evidence="8" id="KW-1185">Reference proteome</keyword>
<dbReference type="PANTHER" id="PTHR12570">
    <property type="match status" value="1"/>
</dbReference>
<sequence length="525" mass="57238">MNSSAELDSFNSSALEEVIPNEPPPPSHASPVVAFIIGLAIILLASILNAAGLNLTKLDHVRTSAMPKAQRRRDWLRPLWLLGMLLYILSQLIGSTLALEYMRAEYVAPLGSTSLIFNFLFAKFLVDTPVTTYDIYGTIIVIFGVVGIVAFGSINSGLGTETNAQHLTFLWTRGNWLAFFFFMAFALILLFFFVSQLEQVLNARGDLTAAPFSGMGARRETLPSVGIMGTVVATLDAVMIWLKEKLELWTASQDDKRLAWTLGIGWACCGGGLAGGCLVFAKAAVKLITSTVSHENTGNQFGQASSIFTFILLAVTAVSQIVCLNRGLKVYDSTLVVPVFYGVYTGTGFLDSLIFNNEVDAYQSWTLFLIFVSMITLVSGVVLLTYKKPEKKPLHSENPSTMALPRIGTGRKGNGEGDDEQEALHDIEEGDGEADMMWQIGDAEEAEDEEDGPRSRSPLPVRRRVSSTKPKVGGDGEEEHMLPDREEGEEGHRESTSSDATLARPDSAPAYTDEFGTWEHGKAQS</sequence>
<dbReference type="InParanoid" id="A0A165DDL1"/>
<organism evidence="7 8">
    <name type="scientific">Laetiporus sulphureus 93-53</name>
    <dbReference type="NCBI Taxonomy" id="1314785"/>
    <lineage>
        <taxon>Eukaryota</taxon>
        <taxon>Fungi</taxon>
        <taxon>Dikarya</taxon>
        <taxon>Basidiomycota</taxon>
        <taxon>Agaricomycotina</taxon>
        <taxon>Agaricomycetes</taxon>
        <taxon>Polyporales</taxon>
        <taxon>Laetiporus</taxon>
    </lineage>
</organism>
<dbReference type="EMBL" id="KV427635">
    <property type="protein sequence ID" value="KZT04640.1"/>
    <property type="molecule type" value="Genomic_DNA"/>
</dbReference>
<feature type="transmembrane region" description="Helical" evidence="6">
    <location>
        <begin position="335"/>
        <end position="355"/>
    </location>
</feature>
<evidence type="ECO:0000313" key="7">
    <source>
        <dbReference type="EMBL" id="KZT04640.1"/>
    </source>
</evidence>
<feature type="transmembrane region" description="Helical" evidence="6">
    <location>
        <begin position="258"/>
        <end position="281"/>
    </location>
</feature>
<keyword evidence="3 6" id="KW-1133">Transmembrane helix</keyword>
<feature type="transmembrane region" description="Helical" evidence="6">
    <location>
        <begin position="174"/>
        <end position="194"/>
    </location>
</feature>
<keyword evidence="4 6" id="KW-0472">Membrane</keyword>
<dbReference type="PANTHER" id="PTHR12570:SF82">
    <property type="entry name" value="NIPA-LIKE PROTEIN 3"/>
    <property type="match status" value="1"/>
</dbReference>
<evidence type="ECO:0008006" key="9">
    <source>
        <dbReference type="Google" id="ProtNLM"/>
    </source>
</evidence>
<reference evidence="7 8" key="1">
    <citation type="journal article" date="2016" name="Mol. Biol. Evol.">
        <title>Comparative Genomics of Early-Diverging Mushroom-Forming Fungi Provides Insights into the Origins of Lignocellulose Decay Capabilities.</title>
        <authorList>
            <person name="Nagy L.G."/>
            <person name="Riley R."/>
            <person name="Tritt A."/>
            <person name="Adam C."/>
            <person name="Daum C."/>
            <person name="Floudas D."/>
            <person name="Sun H."/>
            <person name="Yadav J.S."/>
            <person name="Pangilinan J."/>
            <person name="Larsson K.H."/>
            <person name="Matsuura K."/>
            <person name="Barry K."/>
            <person name="Labutti K."/>
            <person name="Kuo R."/>
            <person name="Ohm R.A."/>
            <person name="Bhattacharya S.S."/>
            <person name="Shirouzu T."/>
            <person name="Yoshinaga Y."/>
            <person name="Martin F.M."/>
            <person name="Grigoriev I.V."/>
            <person name="Hibbett D.S."/>
        </authorList>
    </citation>
    <scope>NUCLEOTIDE SEQUENCE [LARGE SCALE GENOMIC DNA]</scope>
    <source>
        <strain evidence="7 8">93-53</strain>
    </source>
</reference>
<feature type="region of interest" description="Disordered" evidence="5">
    <location>
        <begin position="392"/>
        <end position="421"/>
    </location>
</feature>
<comment type="subcellular location">
    <subcellularLocation>
        <location evidence="1">Membrane</location>
        <topology evidence="1">Multi-pass membrane protein</topology>
    </subcellularLocation>
</comment>
<feature type="transmembrane region" description="Helical" evidence="6">
    <location>
        <begin position="133"/>
        <end position="154"/>
    </location>
</feature>
<feature type="transmembrane region" description="Helical" evidence="6">
    <location>
        <begin position="75"/>
        <end position="94"/>
    </location>
</feature>
<proteinExistence type="predicted"/>
<dbReference type="GO" id="GO:0016020">
    <property type="term" value="C:membrane"/>
    <property type="evidence" value="ECO:0007669"/>
    <property type="project" value="UniProtKB-SubCell"/>
</dbReference>
<dbReference type="Proteomes" id="UP000076871">
    <property type="component" value="Unassembled WGS sequence"/>
</dbReference>
<evidence type="ECO:0000256" key="6">
    <source>
        <dbReference type="SAM" id="Phobius"/>
    </source>
</evidence>
<feature type="transmembrane region" description="Helical" evidence="6">
    <location>
        <begin position="106"/>
        <end position="126"/>
    </location>
</feature>
<dbReference type="Pfam" id="PF05653">
    <property type="entry name" value="Mg_trans_NIPA"/>
    <property type="match status" value="2"/>
</dbReference>
<dbReference type="GeneID" id="63829857"/>
<keyword evidence="2 6" id="KW-0812">Transmembrane</keyword>
<protein>
    <recommendedName>
        <fullName evidence="9">DUF803-domain-containing protein</fullName>
    </recommendedName>
</protein>
<dbReference type="RefSeq" id="XP_040762380.1">
    <property type="nucleotide sequence ID" value="XM_040912829.1"/>
</dbReference>
<evidence type="ECO:0000256" key="2">
    <source>
        <dbReference type="ARBA" id="ARBA00022692"/>
    </source>
</evidence>
<feature type="transmembrane region" description="Helical" evidence="6">
    <location>
        <begin position="32"/>
        <end position="55"/>
    </location>
</feature>
<evidence type="ECO:0000256" key="5">
    <source>
        <dbReference type="SAM" id="MobiDB-lite"/>
    </source>
</evidence>
<dbReference type="SUPFAM" id="SSF103481">
    <property type="entry name" value="Multidrug resistance efflux transporter EmrE"/>
    <property type="match status" value="1"/>
</dbReference>
<accession>A0A165DDL1</accession>
<dbReference type="InterPro" id="IPR008521">
    <property type="entry name" value="Mg_trans_NIPA"/>
</dbReference>
<evidence type="ECO:0000256" key="3">
    <source>
        <dbReference type="ARBA" id="ARBA00022989"/>
    </source>
</evidence>
<feature type="compositionally biased region" description="Basic and acidic residues" evidence="5">
    <location>
        <begin position="479"/>
        <end position="496"/>
    </location>
</feature>
<evidence type="ECO:0000313" key="8">
    <source>
        <dbReference type="Proteomes" id="UP000076871"/>
    </source>
</evidence>
<dbReference type="InterPro" id="IPR037185">
    <property type="entry name" value="EmrE-like"/>
</dbReference>
<feature type="transmembrane region" description="Helical" evidence="6">
    <location>
        <begin position="367"/>
        <end position="386"/>
    </location>
</feature>
<feature type="region of interest" description="Disordered" evidence="5">
    <location>
        <begin position="444"/>
        <end position="525"/>
    </location>
</feature>
<dbReference type="GO" id="GO:0015095">
    <property type="term" value="F:magnesium ion transmembrane transporter activity"/>
    <property type="evidence" value="ECO:0007669"/>
    <property type="project" value="InterPro"/>
</dbReference>
<evidence type="ECO:0000256" key="4">
    <source>
        <dbReference type="ARBA" id="ARBA00023136"/>
    </source>
</evidence>